<gene>
    <name evidence="2" type="ORF">KIN20_002549</name>
</gene>
<evidence type="ECO:0000313" key="2">
    <source>
        <dbReference type="EMBL" id="KAJ1347485.1"/>
    </source>
</evidence>
<evidence type="ECO:0008006" key="4">
    <source>
        <dbReference type="Google" id="ProtNLM"/>
    </source>
</evidence>
<feature type="transmembrane region" description="Helical" evidence="1">
    <location>
        <begin position="99"/>
        <end position="119"/>
    </location>
</feature>
<dbReference type="EMBL" id="JAHQIW010000320">
    <property type="protein sequence ID" value="KAJ1347485.1"/>
    <property type="molecule type" value="Genomic_DNA"/>
</dbReference>
<dbReference type="SUPFAM" id="SSF81321">
    <property type="entry name" value="Family A G protein-coupled receptor-like"/>
    <property type="match status" value="1"/>
</dbReference>
<feature type="transmembrane region" description="Helical" evidence="1">
    <location>
        <begin position="45"/>
        <end position="61"/>
    </location>
</feature>
<organism evidence="2 3">
    <name type="scientific">Parelaphostrongylus tenuis</name>
    <name type="common">Meningeal worm</name>
    <dbReference type="NCBI Taxonomy" id="148309"/>
    <lineage>
        <taxon>Eukaryota</taxon>
        <taxon>Metazoa</taxon>
        <taxon>Ecdysozoa</taxon>
        <taxon>Nematoda</taxon>
        <taxon>Chromadorea</taxon>
        <taxon>Rhabditida</taxon>
        <taxon>Rhabditina</taxon>
        <taxon>Rhabditomorpha</taxon>
        <taxon>Strongyloidea</taxon>
        <taxon>Metastrongylidae</taxon>
        <taxon>Parelaphostrongylus</taxon>
    </lineage>
</organism>
<proteinExistence type="predicted"/>
<dbReference type="Proteomes" id="UP001196413">
    <property type="component" value="Unassembled WGS sequence"/>
</dbReference>
<keyword evidence="1" id="KW-1133">Transmembrane helix</keyword>
<keyword evidence="3" id="KW-1185">Reference proteome</keyword>
<keyword evidence="1" id="KW-0472">Membrane</keyword>
<reference evidence="2" key="1">
    <citation type="submission" date="2021-06" db="EMBL/GenBank/DDBJ databases">
        <title>Parelaphostrongylus tenuis whole genome reference sequence.</title>
        <authorList>
            <person name="Garwood T.J."/>
            <person name="Larsen P.A."/>
            <person name="Fountain-Jones N.M."/>
            <person name="Garbe J.R."/>
            <person name="Macchietto M.G."/>
            <person name="Kania S.A."/>
            <person name="Gerhold R.W."/>
            <person name="Richards J.E."/>
            <person name="Wolf T.M."/>
        </authorList>
    </citation>
    <scope>NUCLEOTIDE SEQUENCE</scope>
    <source>
        <strain evidence="2">MNPRO001-30</strain>
        <tissue evidence="2">Meninges</tissue>
    </source>
</reference>
<comment type="caution">
    <text evidence="2">The sequence shown here is derived from an EMBL/GenBank/DDBJ whole genome shotgun (WGS) entry which is preliminary data.</text>
</comment>
<feature type="transmembrane region" description="Helical" evidence="1">
    <location>
        <begin position="6"/>
        <end position="24"/>
    </location>
</feature>
<dbReference type="PANTHER" id="PTHR46709:SF2">
    <property type="entry name" value="G-PROTEIN COUPLED RECEPTORS FAMILY 1 PROFILE DOMAIN-CONTAINING PROTEIN"/>
    <property type="match status" value="1"/>
</dbReference>
<accession>A0AAD5QGT9</accession>
<evidence type="ECO:0000256" key="1">
    <source>
        <dbReference type="SAM" id="Phobius"/>
    </source>
</evidence>
<dbReference type="Gene3D" id="1.20.1070.10">
    <property type="entry name" value="Rhodopsin 7-helix transmembrane proteins"/>
    <property type="match status" value="1"/>
</dbReference>
<protein>
    <recommendedName>
        <fullName evidence="4">G-protein coupled receptors family 1 profile domain-containing protein</fullName>
    </recommendedName>
</protein>
<sequence>MVPMITISHVAITSSSFLVVCTSFERYCLTVNSSFLPFAQKNRKVIASFAILLGVISKGTMCLEFEFIDLSECEGLITQTKIRYPDFVFNTPYNVVWRFWYRNFVTVFAPFFILAYFNIRIVRALTKHTKMTVCQLTGNESLVLAERKVN</sequence>
<dbReference type="PANTHER" id="PTHR46709">
    <property type="entry name" value="PROTEIN CBG23488-RELATED"/>
    <property type="match status" value="1"/>
</dbReference>
<evidence type="ECO:0000313" key="3">
    <source>
        <dbReference type="Proteomes" id="UP001196413"/>
    </source>
</evidence>
<dbReference type="AlphaFoldDB" id="A0AAD5QGT9"/>
<name>A0AAD5QGT9_PARTN</name>
<keyword evidence="1" id="KW-0812">Transmembrane</keyword>